<evidence type="ECO:0000313" key="8">
    <source>
        <dbReference type="Proteomes" id="UP001187682"/>
    </source>
</evidence>
<evidence type="ECO:0000256" key="5">
    <source>
        <dbReference type="SAM" id="MobiDB-lite"/>
    </source>
</evidence>
<dbReference type="Pfam" id="PF06094">
    <property type="entry name" value="GGACT"/>
    <property type="match status" value="1"/>
</dbReference>
<feature type="active site" description="Proton acceptor" evidence="3">
    <location>
        <position position="92"/>
    </location>
</feature>
<evidence type="ECO:0000313" key="7">
    <source>
        <dbReference type="EMBL" id="SPO03476.1"/>
    </source>
</evidence>
<dbReference type="Proteomes" id="UP001187682">
    <property type="component" value="Unassembled WGS sequence"/>
</dbReference>
<organism evidence="7 8">
    <name type="scientific">Cephalotrichum gorgonifer</name>
    <dbReference type="NCBI Taxonomy" id="2041049"/>
    <lineage>
        <taxon>Eukaryota</taxon>
        <taxon>Fungi</taxon>
        <taxon>Dikarya</taxon>
        <taxon>Ascomycota</taxon>
        <taxon>Pezizomycotina</taxon>
        <taxon>Sordariomycetes</taxon>
        <taxon>Hypocreomycetidae</taxon>
        <taxon>Microascales</taxon>
        <taxon>Microascaceae</taxon>
        <taxon>Cephalotrichum</taxon>
    </lineage>
</organism>
<dbReference type="Gene3D" id="3.10.490.10">
    <property type="entry name" value="Gamma-glutamyl cyclotransferase-like"/>
    <property type="match status" value="1"/>
</dbReference>
<dbReference type="GO" id="GO:0003839">
    <property type="term" value="F:gamma-glutamylcyclotransferase activity"/>
    <property type="evidence" value="ECO:0007669"/>
    <property type="project" value="UniProtKB-EC"/>
</dbReference>
<dbReference type="AlphaFoldDB" id="A0AAE8MZ72"/>
<dbReference type="SUPFAM" id="SSF110857">
    <property type="entry name" value="Gamma-glutamyl cyclotransferase-like"/>
    <property type="match status" value="1"/>
</dbReference>
<feature type="domain" description="Gamma-glutamylcyclotransferase AIG2-like" evidence="6">
    <location>
        <begin position="23"/>
        <end position="122"/>
    </location>
</feature>
<evidence type="ECO:0000256" key="4">
    <source>
        <dbReference type="PIRSR" id="PIRSR617939-2"/>
    </source>
</evidence>
<comment type="caution">
    <text evidence="7">The sequence shown here is derived from an EMBL/GenBank/DDBJ whole genome shotgun (WGS) entry which is preliminary data.</text>
</comment>
<feature type="compositionally biased region" description="Low complexity" evidence="5">
    <location>
        <begin position="1"/>
        <end position="11"/>
    </location>
</feature>
<evidence type="ECO:0000256" key="1">
    <source>
        <dbReference type="ARBA" id="ARBA00012346"/>
    </source>
</evidence>
<dbReference type="InterPro" id="IPR013024">
    <property type="entry name" value="GGCT-like"/>
</dbReference>
<dbReference type="EC" id="4.3.2.9" evidence="1"/>
<keyword evidence="8" id="KW-1185">Reference proteome</keyword>
<dbReference type="InterPro" id="IPR009288">
    <property type="entry name" value="AIG2-like_dom"/>
</dbReference>
<protein>
    <recommendedName>
        <fullName evidence="1">gamma-glutamylcyclotransferase</fullName>
        <ecNumber evidence="1">4.3.2.9</ecNumber>
    </recommendedName>
</protein>
<dbReference type="EMBL" id="ONZQ02000008">
    <property type="protein sequence ID" value="SPO03476.1"/>
    <property type="molecule type" value="Genomic_DNA"/>
</dbReference>
<dbReference type="CDD" id="cd06661">
    <property type="entry name" value="GGCT_like"/>
    <property type="match status" value="1"/>
</dbReference>
<evidence type="ECO:0000256" key="3">
    <source>
        <dbReference type="PIRSR" id="PIRSR617939-1"/>
    </source>
</evidence>
<reference evidence="7" key="1">
    <citation type="submission" date="2018-03" db="EMBL/GenBank/DDBJ databases">
        <authorList>
            <person name="Guldener U."/>
        </authorList>
    </citation>
    <scope>NUCLEOTIDE SEQUENCE</scope>
</reference>
<dbReference type="InterPro" id="IPR017939">
    <property type="entry name" value="G-Glutamylcylcotransferase"/>
</dbReference>
<accession>A0AAE8MZ72</accession>
<gene>
    <name evidence="7" type="ORF">DNG_06159</name>
</gene>
<sequence length="219" mass="24914">MSQPQSQSQPQTQPPPPPPPTLYFAFGSNLWLAQMARRCPRSKFIGRAKLRDHRWQINERGYANVVPELDHTVEGLIYEIDEEDEARLDVNEGVANGSYSKGVCDVKLYPTDTSLYRRPTAWIVGEGGPCEVLRKAKSEGKLIAEQPPRHKEGVLVYIDKKRVTDGLPREEYIDRINAGVRDAVSLWVDRSYFETVVRPFVPERPSKKGEGRTEVQVPR</sequence>
<dbReference type="PANTHER" id="PTHR12935:SF0">
    <property type="entry name" value="GAMMA-GLUTAMYLCYCLOTRANSFERASE"/>
    <property type="match status" value="1"/>
</dbReference>
<evidence type="ECO:0000256" key="2">
    <source>
        <dbReference type="ARBA" id="ARBA00023239"/>
    </source>
</evidence>
<evidence type="ECO:0000259" key="6">
    <source>
        <dbReference type="Pfam" id="PF06094"/>
    </source>
</evidence>
<feature type="binding site" evidence="4">
    <location>
        <begin position="23"/>
        <end position="28"/>
    </location>
    <ligand>
        <name>substrate</name>
    </ligand>
</feature>
<dbReference type="InterPro" id="IPR036568">
    <property type="entry name" value="GGCT-like_sf"/>
</dbReference>
<name>A0AAE8MZ72_9PEZI</name>
<feature type="region of interest" description="Disordered" evidence="5">
    <location>
        <begin position="1"/>
        <end position="20"/>
    </location>
</feature>
<keyword evidence="2" id="KW-0456">Lyase</keyword>
<dbReference type="PANTHER" id="PTHR12935">
    <property type="entry name" value="GAMMA-GLUTAMYLCYCLOTRANSFERASE"/>
    <property type="match status" value="1"/>
</dbReference>
<proteinExistence type="predicted"/>